<protein>
    <recommendedName>
        <fullName evidence="3">RiboL-PSP-HEPN domain-containing protein</fullName>
    </recommendedName>
</protein>
<proteinExistence type="predicted"/>
<dbReference type="EMBL" id="JAUHLI010000012">
    <property type="protein sequence ID" value="MEE2002354.1"/>
    <property type="molecule type" value="Genomic_DNA"/>
</dbReference>
<sequence length="174" mass="20352">MDEKSKEEVLERGKRFRKELDKIAMAIGHLVIRFNRLDRDLGEVIYLVVGSYKPHIREVFTASLSFAQKVDMLSALLLEKHKNDAKHLQTVKQKIKKIQEFEKQRNTIMHSWWGTEQFGDDEFISTKQRVRGGKGLVKNTIPADAEKIMHICSDIDNFLWLELCRLHTIENDES</sequence>
<organism evidence="1 2">
    <name type="scientific">Alkalimonas cellulosilytica</name>
    <dbReference type="NCBI Taxonomy" id="3058395"/>
    <lineage>
        <taxon>Bacteria</taxon>
        <taxon>Pseudomonadati</taxon>
        <taxon>Pseudomonadota</taxon>
        <taxon>Gammaproteobacteria</taxon>
        <taxon>Alkalimonas</taxon>
    </lineage>
</organism>
<dbReference type="Proteomes" id="UP001336314">
    <property type="component" value="Unassembled WGS sequence"/>
</dbReference>
<reference evidence="1 2" key="1">
    <citation type="submission" date="2023-07" db="EMBL/GenBank/DDBJ databases">
        <title>Alkalimonas sp., MEB108 novel, alkaliphilic bacterium isolated from Lonar Lake, India.</title>
        <authorList>
            <person name="Joshi A."/>
            <person name="Thite S."/>
        </authorList>
    </citation>
    <scope>NUCLEOTIDE SEQUENCE [LARGE SCALE GENOMIC DNA]</scope>
    <source>
        <strain evidence="1 2">MEB108</strain>
    </source>
</reference>
<name>A0ABU7J753_9GAMM</name>
<evidence type="ECO:0000313" key="1">
    <source>
        <dbReference type="EMBL" id="MEE2002354.1"/>
    </source>
</evidence>
<keyword evidence="2" id="KW-1185">Reference proteome</keyword>
<accession>A0ABU7J753</accession>
<gene>
    <name evidence="1" type="ORF">QWY20_12900</name>
</gene>
<evidence type="ECO:0000313" key="2">
    <source>
        <dbReference type="Proteomes" id="UP001336314"/>
    </source>
</evidence>
<comment type="caution">
    <text evidence="1">The sequence shown here is derived from an EMBL/GenBank/DDBJ whole genome shotgun (WGS) entry which is preliminary data.</text>
</comment>
<dbReference type="RefSeq" id="WP_330129423.1">
    <property type="nucleotide sequence ID" value="NZ_JAUHLI010000012.1"/>
</dbReference>
<evidence type="ECO:0008006" key="3">
    <source>
        <dbReference type="Google" id="ProtNLM"/>
    </source>
</evidence>